<dbReference type="InterPro" id="IPR005642">
    <property type="entry name" value="LysO"/>
</dbReference>
<dbReference type="KEGG" id="ock:EXM22_17705"/>
<dbReference type="PANTHER" id="PTHR35804">
    <property type="entry name" value="LYSINE EXPORTER LYSO"/>
    <property type="match status" value="1"/>
</dbReference>
<feature type="transmembrane region" description="Helical" evidence="1">
    <location>
        <begin position="37"/>
        <end position="57"/>
    </location>
</feature>
<feature type="transmembrane region" description="Helical" evidence="1">
    <location>
        <begin position="176"/>
        <end position="200"/>
    </location>
</feature>
<dbReference type="Proteomes" id="UP000324209">
    <property type="component" value="Chromosome"/>
</dbReference>
<organism evidence="2 3">
    <name type="scientific">Oceanispirochaeta crateris</name>
    <dbReference type="NCBI Taxonomy" id="2518645"/>
    <lineage>
        <taxon>Bacteria</taxon>
        <taxon>Pseudomonadati</taxon>
        <taxon>Spirochaetota</taxon>
        <taxon>Spirochaetia</taxon>
        <taxon>Spirochaetales</taxon>
        <taxon>Spirochaetaceae</taxon>
        <taxon>Oceanispirochaeta</taxon>
    </lineage>
</organism>
<dbReference type="PANTHER" id="PTHR35804:SF1">
    <property type="entry name" value="LYSINE EXPORTER LYSO"/>
    <property type="match status" value="1"/>
</dbReference>
<proteinExistence type="predicted"/>
<dbReference type="GO" id="GO:0015661">
    <property type="term" value="F:L-lysine efflux transmembrane transporter activity"/>
    <property type="evidence" value="ECO:0007669"/>
    <property type="project" value="InterPro"/>
</dbReference>
<accession>A0A5C1QRX6</accession>
<name>A0A5C1QRX6_9SPIO</name>
<keyword evidence="1" id="KW-0812">Transmembrane</keyword>
<evidence type="ECO:0000256" key="1">
    <source>
        <dbReference type="SAM" id="Phobius"/>
    </source>
</evidence>
<dbReference type="RefSeq" id="WP_149487802.1">
    <property type="nucleotide sequence ID" value="NZ_CP036150.1"/>
</dbReference>
<dbReference type="EMBL" id="CP036150">
    <property type="protein sequence ID" value="QEN09730.1"/>
    <property type="molecule type" value="Genomic_DNA"/>
</dbReference>
<keyword evidence="3" id="KW-1185">Reference proteome</keyword>
<evidence type="ECO:0000313" key="2">
    <source>
        <dbReference type="EMBL" id="QEN09730.1"/>
    </source>
</evidence>
<evidence type="ECO:0000313" key="3">
    <source>
        <dbReference type="Proteomes" id="UP000324209"/>
    </source>
</evidence>
<dbReference type="GO" id="GO:0005886">
    <property type="term" value="C:plasma membrane"/>
    <property type="evidence" value="ECO:0007669"/>
    <property type="project" value="TreeGrafter"/>
</dbReference>
<dbReference type="OrthoDB" id="371078at2"/>
<dbReference type="Pfam" id="PF03956">
    <property type="entry name" value="Lys_export"/>
    <property type="match status" value="1"/>
</dbReference>
<reference evidence="2 3" key="1">
    <citation type="submission" date="2019-02" db="EMBL/GenBank/DDBJ databases">
        <title>Complete Genome Sequence and Methylome Analysis of free living Spirochaetas.</title>
        <authorList>
            <person name="Fomenkov A."/>
            <person name="Dubinina G."/>
            <person name="Leshcheva N."/>
            <person name="Mikheeva N."/>
            <person name="Grabovich M."/>
            <person name="Vincze T."/>
            <person name="Roberts R.J."/>
        </authorList>
    </citation>
    <scope>NUCLEOTIDE SEQUENCE [LARGE SCALE GENOMIC DNA]</scope>
    <source>
        <strain evidence="2 3">K2</strain>
    </source>
</reference>
<feature type="transmembrane region" description="Helical" evidence="1">
    <location>
        <begin position="69"/>
        <end position="89"/>
    </location>
</feature>
<keyword evidence="1" id="KW-1133">Transmembrane helix</keyword>
<keyword evidence="1" id="KW-0472">Membrane</keyword>
<feature type="transmembrane region" description="Helical" evidence="1">
    <location>
        <begin position="95"/>
        <end position="114"/>
    </location>
</feature>
<protein>
    <submittedName>
        <fullName evidence="2">Lysine exporter LysO family protein</fullName>
    </submittedName>
</protein>
<sequence>MKNSLIILLFFVLGVGVGAWGEGGGWIPDAFDSLSTYVLYGLMGLVGFGIGGDTQALKVLKDTKLKIMLVPLSVVIGSLGGASLVYVFIKDLDLQEVLAISAGFGYYSLSSLFITELRGEVPGTIALLTNIMREIITLLMTPLFVRWAGPLGPIASGGATSMDTTLPIISLYSGKQYVMIALFSGIVLTVVVPFLVPFILSF</sequence>
<dbReference type="AlphaFoldDB" id="A0A5C1QRX6"/>
<gene>
    <name evidence="2" type="ORF">EXM22_17705</name>
</gene>
<feature type="transmembrane region" description="Helical" evidence="1">
    <location>
        <begin position="135"/>
        <end position="156"/>
    </location>
</feature>